<dbReference type="InterPro" id="IPR000415">
    <property type="entry name" value="Nitroreductase-like"/>
</dbReference>
<organism evidence="1 2">
    <name type="scientific">Methylomarinovum tepidoasis</name>
    <dbReference type="NCBI Taxonomy" id="2840183"/>
    <lineage>
        <taxon>Bacteria</taxon>
        <taxon>Pseudomonadati</taxon>
        <taxon>Pseudomonadota</taxon>
        <taxon>Gammaproteobacteria</taxon>
        <taxon>Methylococcales</taxon>
        <taxon>Methylothermaceae</taxon>
        <taxon>Methylomarinovum</taxon>
    </lineage>
</organism>
<dbReference type="Proteomes" id="UP001321450">
    <property type="component" value="Chromosome"/>
</dbReference>
<keyword evidence="2" id="KW-1185">Reference proteome</keyword>
<name>A0AAU9CVH8_9GAMM</name>
<dbReference type="GO" id="GO:0016491">
    <property type="term" value="F:oxidoreductase activity"/>
    <property type="evidence" value="ECO:0007669"/>
    <property type="project" value="InterPro"/>
</dbReference>
<evidence type="ECO:0008006" key="3">
    <source>
        <dbReference type="Google" id="ProtNLM"/>
    </source>
</evidence>
<dbReference type="AlphaFoldDB" id="A0AAU9CVH8"/>
<sequence length="347" mass="38332">MNDLPAWIRYLAEAGRLTPSADNSQPWRFVFDGRQLSVEFDETRGAGLGRGHPAVLLAFGALLENLVQAAHHAGIATDRWELPDFAKTGCLVRIPEPARNPGDTEIPKAIRERHTNRAPFSKDPLPPGVVQELQAFREGEAQIEVFAEPKAVSRLARLVRLASQLRFRTEEIHRWLAGSLRFTPEEVARGDGLDVATLALPPGGEMLSRFLADWRRMAFLNRFGVYRLLARIEAAQFSHAGAVVAIVGGGLSPRHWLDAGRLLERVWLTLTEAGVAVQPYFVLPDQLYRLKSGTIPAGLTVEAERLAEESAEVFAGSMPLMLLRVGTGAKPAPRSRRLPPETLLLRK</sequence>
<dbReference type="KEGG" id="meiy:MIN45_P1074"/>
<protein>
    <recommendedName>
        <fullName evidence="3">Nitroreductase family protein</fullName>
    </recommendedName>
</protein>
<accession>A0AAU9CVH8</accession>
<evidence type="ECO:0000313" key="1">
    <source>
        <dbReference type="EMBL" id="BCX88705.1"/>
    </source>
</evidence>
<dbReference type="RefSeq" id="WP_286293944.1">
    <property type="nucleotide sequence ID" value="NZ_AP024718.1"/>
</dbReference>
<dbReference type="EMBL" id="AP024718">
    <property type="protein sequence ID" value="BCX88705.1"/>
    <property type="molecule type" value="Genomic_DNA"/>
</dbReference>
<gene>
    <name evidence="1" type="ORF">MIN45_P1074</name>
</gene>
<proteinExistence type="predicted"/>
<evidence type="ECO:0000313" key="2">
    <source>
        <dbReference type="Proteomes" id="UP001321450"/>
    </source>
</evidence>
<dbReference type="SUPFAM" id="SSF55469">
    <property type="entry name" value="FMN-dependent nitroreductase-like"/>
    <property type="match status" value="2"/>
</dbReference>
<dbReference type="Gene3D" id="3.40.109.10">
    <property type="entry name" value="NADH Oxidase"/>
    <property type="match status" value="1"/>
</dbReference>
<reference evidence="2" key="1">
    <citation type="journal article" date="2024" name="Int. J. Syst. Evol. Microbiol.">
        <title>Methylomarinovum tepidoasis sp. nov., a moderately thermophilic methanotroph of the family Methylothermaceae isolated from a deep-sea hydrothermal field.</title>
        <authorList>
            <person name="Hirayama H."/>
            <person name="Takaki Y."/>
            <person name="Abe M."/>
            <person name="Miyazaki M."/>
            <person name="Uematsu K."/>
            <person name="Matsui Y."/>
            <person name="Takai K."/>
        </authorList>
    </citation>
    <scope>NUCLEOTIDE SEQUENCE [LARGE SCALE GENOMIC DNA]</scope>
    <source>
        <strain evidence="2">IN45</strain>
    </source>
</reference>